<keyword evidence="1" id="KW-0472">Membrane</keyword>
<evidence type="ECO:0000313" key="3">
    <source>
        <dbReference type="Proteomes" id="UP001156102"/>
    </source>
</evidence>
<accession>A0AA41X3K7</accession>
<keyword evidence="3" id="KW-1185">Reference proteome</keyword>
<comment type="caution">
    <text evidence="2">The sequence shown here is derived from an EMBL/GenBank/DDBJ whole genome shotgun (WGS) entry which is preliminary data.</text>
</comment>
<reference evidence="2" key="1">
    <citation type="submission" date="2022-07" db="EMBL/GenBank/DDBJ databases">
        <authorList>
            <person name="Li W.-J."/>
            <person name="Deng Q.-Q."/>
        </authorList>
    </citation>
    <scope>NUCLEOTIDE SEQUENCE</scope>
    <source>
        <strain evidence="2">SYSU M60031</strain>
    </source>
</reference>
<evidence type="ECO:0000256" key="1">
    <source>
        <dbReference type="SAM" id="Phobius"/>
    </source>
</evidence>
<dbReference type="RefSeq" id="WP_254758221.1">
    <property type="nucleotide sequence ID" value="NZ_JANCLT010000003.1"/>
</dbReference>
<name>A0AA41X3K7_9BACI</name>
<proteinExistence type="predicted"/>
<keyword evidence="1" id="KW-0812">Transmembrane</keyword>
<gene>
    <name evidence="2" type="ORF">NK662_07110</name>
</gene>
<evidence type="ECO:0000313" key="2">
    <source>
        <dbReference type="EMBL" id="MCP8968309.1"/>
    </source>
</evidence>
<organism evidence="2 3">
    <name type="scientific">Ectobacillus ponti</name>
    <dbReference type="NCBI Taxonomy" id="2961894"/>
    <lineage>
        <taxon>Bacteria</taxon>
        <taxon>Bacillati</taxon>
        <taxon>Bacillota</taxon>
        <taxon>Bacilli</taxon>
        <taxon>Bacillales</taxon>
        <taxon>Bacillaceae</taxon>
        <taxon>Ectobacillus</taxon>
    </lineage>
</organism>
<dbReference type="Proteomes" id="UP001156102">
    <property type="component" value="Unassembled WGS sequence"/>
</dbReference>
<dbReference type="EMBL" id="JANCLT010000003">
    <property type="protein sequence ID" value="MCP8968309.1"/>
    <property type="molecule type" value="Genomic_DNA"/>
</dbReference>
<protein>
    <submittedName>
        <fullName evidence="2">Uncharacterized protein</fullName>
    </submittedName>
</protein>
<dbReference type="AlphaFoldDB" id="A0AA41X3K7"/>
<sequence length="67" mass="7268">MLGYFVDLAIVAGLIIGITALMGVLTNGIGEKVFGGKKRTEFVDWTARTQTGWKAVGGKGIYRKKTY</sequence>
<feature type="transmembrane region" description="Helical" evidence="1">
    <location>
        <begin position="6"/>
        <end position="29"/>
    </location>
</feature>
<keyword evidence="1" id="KW-1133">Transmembrane helix</keyword>